<keyword evidence="2 4" id="KW-0238">DNA-binding</keyword>
<dbReference type="Proteomes" id="UP000315759">
    <property type="component" value="Unassembled WGS sequence"/>
</dbReference>
<protein>
    <submittedName>
        <fullName evidence="6">TetR/AcrR family transcriptional regulator</fullName>
    </submittedName>
</protein>
<dbReference type="SUPFAM" id="SSF46689">
    <property type="entry name" value="Homeodomain-like"/>
    <property type="match status" value="1"/>
</dbReference>
<sequence length="199" mass="22015">MSKRLRPGRHQLSRDEVRAHQRERIFEALEVEMSTKGYGDTSVADIVKSAGVSRQTFYEQFDSKQACFLASYERRQSAVVGAIFKTPLTDTPLVRFASLLGTYLDVMARQPEISLLYLSGINAAGPEAAAIRLKKQGQFVDGIAMVFDARTEQQLFACRTLVAAISALVINALVDDDPQALQTLHAPLVRVAARLMEVE</sequence>
<feature type="DNA-binding region" description="H-T-H motif" evidence="4">
    <location>
        <begin position="42"/>
        <end position="61"/>
    </location>
</feature>
<organism evidence="6 7">
    <name type="scientific">Mycolicibacterium hodleri</name>
    <dbReference type="NCBI Taxonomy" id="49897"/>
    <lineage>
        <taxon>Bacteria</taxon>
        <taxon>Bacillati</taxon>
        <taxon>Actinomycetota</taxon>
        <taxon>Actinomycetes</taxon>
        <taxon>Mycobacteriales</taxon>
        <taxon>Mycobacteriaceae</taxon>
        <taxon>Mycolicibacterium</taxon>
    </lineage>
</organism>
<evidence type="ECO:0000256" key="1">
    <source>
        <dbReference type="ARBA" id="ARBA00023015"/>
    </source>
</evidence>
<proteinExistence type="predicted"/>
<evidence type="ECO:0000256" key="2">
    <source>
        <dbReference type="ARBA" id="ARBA00023125"/>
    </source>
</evidence>
<dbReference type="AlphaFoldDB" id="A0A544VTF8"/>
<dbReference type="InterPro" id="IPR001647">
    <property type="entry name" value="HTH_TetR"/>
</dbReference>
<name>A0A544VTF8_9MYCO</name>
<keyword evidence="7" id="KW-1185">Reference proteome</keyword>
<dbReference type="EMBL" id="VIFX01000048">
    <property type="protein sequence ID" value="TQR83276.1"/>
    <property type="molecule type" value="Genomic_DNA"/>
</dbReference>
<dbReference type="PROSITE" id="PS50977">
    <property type="entry name" value="HTH_TETR_2"/>
    <property type="match status" value="1"/>
</dbReference>
<reference evidence="6 7" key="1">
    <citation type="submission" date="2018-10" db="EMBL/GenBank/DDBJ databases">
        <title>Draft genome of Mycobacterium hodleri strain B.</title>
        <authorList>
            <person name="Amande T.J."/>
            <person name="Mcgenity T.J."/>
        </authorList>
    </citation>
    <scope>NUCLEOTIDE SEQUENCE [LARGE SCALE GENOMIC DNA]</scope>
    <source>
        <strain evidence="6 7">B</strain>
    </source>
</reference>
<dbReference type="Gene3D" id="1.10.357.10">
    <property type="entry name" value="Tetracycline Repressor, domain 2"/>
    <property type="match status" value="1"/>
</dbReference>
<evidence type="ECO:0000256" key="3">
    <source>
        <dbReference type="ARBA" id="ARBA00023163"/>
    </source>
</evidence>
<dbReference type="PANTHER" id="PTHR30055">
    <property type="entry name" value="HTH-TYPE TRANSCRIPTIONAL REGULATOR RUTR"/>
    <property type="match status" value="1"/>
</dbReference>
<dbReference type="GO" id="GO:0003700">
    <property type="term" value="F:DNA-binding transcription factor activity"/>
    <property type="evidence" value="ECO:0007669"/>
    <property type="project" value="TreeGrafter"/>
</dbReference>
<dbReference type="GO" id="GO:0000976">
    <property type="term" value="F:transcription cis-regulatory region binding"/>
    <property type="evidence" value="ECO:0007669"/>
    <property type="project" value="TreeGrafter"/>
</dbReference>
<comment type="caution">
    <text evidence="6">The sequence shown here is derived from an EMBL/GenBank/DDBJ whole genome shotgun (WGS) entry which is preliminary data.</text>
</comment>
<dbReference type="Pfam" id="PF00440">
    <property type="entry name" value="TetR_N"/>
    <property type="match status" value="1"/>
</dbReference>
<evidence type="ECO:0000256" key="4">
    <source>
        <dbReference type="PROSITE-ProRule" id="PRU00335"/>
    </source>
</evidence>
<keyword evidence="1" id="KW-0805">Transcription regulation</keyword>
<dbReference type="PANTHER" id="PTHR30055:SF234">
    <property type="entry name" value="HTH-TYPE TRANSCRIPTIONAL REGULATOR BETI"/>
    <property type="match status" value="1"/>
</dbReference>
<accession>A0A544VTF8</accession>
<feature type="domain" description="HTH tetR-type" evidence="5">
    <location>
        <begin position="19"/>
        <end position="79"/>
    </location>
</feature>
<evidence type="ECO:0000313" key="6">
    <source>
        <dbReference type="EMBL" id="TQR83276.1"/>
    </source>
</evidence>
<dbReference type="InterPro" id="IPR009057">
    <property type="entry name" value="Homeodomain-like_sf"/>
</dbReference>
<dbReference type="InterPro" id="IPR050109">
    <property type="entry name" value="HTH-type_TetR-like_transc_reg"/>
</dbReference>
<evidence type="ECO:0000313" key="7">
    <source>
        <dbReference type="Proteomes" id="UP000315759"/>
    </source>
</evidence>
<gene>
    <name evidence="6" type="ORF">D8S82_27850</name>
</gene>
<keyword evidence="3" id="KW-0804">Transcription</keyword>
<evidence type="ECO:0000259" key="5">
    <source>
        <dbReference type="PROSITE" id="PS50977"/>
    </source>
</evidence>